<evidence type="ECO:0000256" key="5">
    <source>
        <dbReference type="ARBA" id="ARBA00022692"/>
    </source>
</evidence>
<organism evidence="10 11">
    <name type="scientific">Candidatus Liberibacter africanus PTSAPSY</name>
    <dbReference type="NCBI Taxonomy" id="1277257"/>
    <lineage>
        <taxon>Bacteria</taxon>
        <taxon>Pseudomonadati</taxon>
        <taxon>Pseudomonadota</taxon>
        <taxon>Alphaproteobacteria</taxon>
        <taxon>Hyphomicrobiales</taxon>
        <taxon>Rhizobiaceae</taxon>
        <taxon>Liberibacter</taxon>
    </lineage>
</organism>
<dbReference type="GO" id="GO:0022857">
    <property type="term" value="F:transmembrane transporter activity"/>
    <property type="evidence" value="ECO:0007669"/>
    <property type="project" value="InterPro"/>
</dbReference>
<evidence type="ECO:0000256" key="8">
    <source>
        <dbReference type="RuleBase" id="RU363032"/>
    </source>
</evidence>
<evidence type="ECO:0000256" key="1">
    <source>
        <dbReference type="ARBA" id="ARBA00004429"/>
    </source>
</evidence>
<evidence type="ECO:0000256" key="3">
    <source>
        <dbReference type="ARBA" id="ARBA00022448"/>
    </source>
</evidence>
<dbReference type="AlphaFoldDB" id="A0A0G3I3Q5"/>
<keyword evidence="6 8" id="KW-1133">Transmembrane helix</keyword>
<feature type="domain" description="ABC transmembrane type-1" evidence="9">
    <location>
        <begin position="177"/>
        <end position="366"/>
    </location>
</feature>
<dbReference type="InterPro" id="IPR035906">
    <property type="entry name" value="MetI-like_sf"/>
</dbReference>
<keyword evidence="7 8" id="KW-0472">Membrane</keyword>
<evidence type="ECO:0000313" key="10">
    <source>
        <dbReference type="EMBL" id="AKK20489.1"/>
    </source>
</evidence>
<dbReference type="PANTHER" id="PTHR30614">
    <property type="entry name" value="MEMBRANE COMPONENT OF AMINO ACID ABC TRANSPORTER"/>
    <property type="match status" value="1"/>
</dbReference>
<dbReference type="RefSeq" id="WP_047264459.1">
    <property type="nucleotide sequence ID" value="NZ_CP004021.1"/>
</dbReference>
<accession>A0A0G3I3Q5</accession>
<evidence type="ECO:0000256" key="2">
    <source>
        <dbReference type="ARBA" id="ARBA00010072"/>
    </source>
</evidence>
<reference evidence="10 11" key="1">
    <citation type="journal article" date="2015" name="Genome Announc.">
        <title>Complete Genome Sequence of 'Candidatus Liberibacter africanus,' a Bacterium Associated with Citrus Huanglongbing.</title>
        <authorList>
            <person name="Lin H."/>
            <person name="Pietersen G."/>
            <person name="Han C."/>
            <person name="Read D.A."/>
            <person name="Lou B."/>
            <person name="Gupta G."/>
            <person name="Civerolo E.L."/>
        </authorList>
    </citation>
    <scope>NUCLEOTIDE SEQUENCE [LARGE SCALE GENOMIC DNA]</scope>
    <source>
        <strain evidence="10 11">PTSAPSY</strain>
    </source>
</reference>
<dbReference type="InterPro" id="IPR010065">
    <property type="entry name" value="AA_ABC_transptr_permease_3TM"/>
</dbReference>
<dbReference type="GO" id="GO:0006865">
    <property type="term" value="P:amino acid transport"/>
    <property type="evidence" value="ECO:0007669"/>
    <property type="project" value="TreeGrafter"/>
</dbReference>
<name>A0A0G3I3Q5_LIBAF</name>
<dbReference type="InterPro" id="IPR043429">
    <property type="entry name" value="ArtM/GltK/GlnP/TcyL/YhdX-like"/>
</dbReference>
<proteinExistence type="inferred from homology"/>
<feature type="transmembrane region" description="Helical" evidence="8">
    <location>
        <begin position="117"/>
        <end position="135"/>
    </location>
</feature>
<dbReference type="PANTHER" id="PTHR30614:SF41">
    <property type="entry name" value="INNER MEMBRANE AMINO-ACID ABC TRANSPORTER PERMEASE PROTEIN YHDY"/>
    <property type="match status" value="1"/>
</dbReference>
<dbReference type="PATRIC" id="fig|1277257.4.peg.940"/>
<feature type="transmembrane region" description="Helical" evidence="8">
    <location>
        <begin position="47"/>
        <end position="66"/>
    </location>
</feature>
<dbReference type="Pfam" id="PF00528">
    <property type="entry name" value="BPD_transp_1"/>
    <property type="match status" value="1"/>
</dbReference>
<evidence type="ECO:0000256" key="6">
    <source>
        <dbReference type="ARBA" id="ARBA00022989"/>
    </source>
</evidence>
<dbReference type="CDD" id="cd06261">
    <property type="entry name" value="TM_PBP2"/>
    <property type="match status" value="1"/>
</dbReference>
<gene>
    <name evidence="10" type="ORF">G293_04350</name>
</gene>
<dbReference type="GO" id="GO:0043190">
    <property type="term" value="C:ATP-binding cassette (ABC) transporter complex"/>
    <property type="evidence" value="ECO:0007669"/>
    <property type="project" value="InterPro"/>
</dbReference>
<feature type="transmembrane region" description="Helical" evidence="8">
    <location>
        <begin position="174"/>
        <end position="200"/>
    </location>
</feature>
<dbReference type="KEGG" id="lau:G293_04350"/>
<keyword evidence="5 8" id="KW-0812">Transmembrane</keyword>
<evidence type="ECO:0000256" key="7">
    <source>
        <dbReference type="ARBA" id="ARBA00023136"/>
    </source>
</evidence>
<dbReference type="Gene3D" id="1.10.3720.10">
    <property type="entry name" value="MetI-like"/>
    <property type="match status" value="1"/>
</dbReference>
<dbReference type="Proteomes" id="UP000035503">
    <property type="component" value="Chromosome"/>
</dbReference>
<dbReference type="OrthoDB" id="9771188at2"/>
<protein>
    <submittedName>
        <fullName evidence="10">General L-amino acid transport system permease</fullName>
    </submittedName>
</protein>
<dbReference type="EMBL" id="CP004021">
    <property type="protein sequence ID" value="AKK20489.1"/>
    <property type="molecule type" value="Genomic_DNA"/>
</dbReference>
<dbReference type="STRING" id="1277257.G293_04350"/>
<evidence type="ECO:0000256" key="4">
    <source>
        <dbReference type="ARBA" id="ARBA00022475"/>
    </source>
</evidence>
<keyword evidence="4" id="KW-1003">Cell membrane</keyword>
<feature type="transmembrane region" description="Helical" evidence="8">
    <location>
        <begin position="212"/>
        <end position="237"/>
    </location>
</feature>
<comment type="subcellular location">
    <subcellularLocation>
        <location evidence="1">Cell inner membrane</location>
        <topology evidence="1">Multi-pass membrane protein</topology>
    </subcellularLocation>
    <subcellularLocation>
        <location evidence="8">Cell membrane</location>
        <topology evidence="8">Multi-pass membrane protein</topology>
    </subcellularLocation>
</comment>
<keyword evidence="11" id="KW-1185">Reference proteome</keyword>
<dbReference type="SUPFAM" id="SSF161098">
    <property type="entry name" value="MetI-like"/>
    <property type="match status" value="1"/>
</dbReference>
<feature type="transmembrane region" description="Helical" evidence="8">
    <location>
        <begin position="352"/>
        <end position="376"/>
    </location>
</feature>
<feature type="transmembrane region" description="Helical" evidence="8">
    <location>
        <begin position="147"/>
        <end position="168"/>
    </location>
</feature>
<keyword evidence="3 8" id="KW-0813">Transport</keyword>
<dbReference type="NCBIfam" id="TIGR01726">
    <property type="entry name" value="HEQRo_perm_3TM"/>
    <property type="match status" value="1"/>
</dbReference>
<feature type="transmembrane region" description="Helical" evidence="8">
    <location>
        <begin position="249"/>
        <end position="268"/>
    </location>
</feature>
<comment type="similarity">
    <text evidence="2">Belongs to the binding-protein-dependent transport system permease family. HisMQ subfamily.</text>
</comment>
<dbReference type="PROSITE" id="PS50928">
    <property type="entry name" value="ABC_TM1"/>
    <property type="match status" value="1"/>
</dbReference>
<dbReference type="InterPro" id="IPR000515">
    <property type="entry name" value="MetI-like"/>
</dbReference>
<evidence type="ECO:0000259" key="9">
    <source>
        <dbReference type="PROSITE" id="PS50928"/>
    </source>
</evidence>
<sequence length="386" mass="43301">MIDSHKEFPYVRKQLLPPSPPPVYQRGIIAWIHTSFFYTLKDTFLTILFISLLIYSIPGVIRWFFIDAVWVGSDRSVCTTISQGGIRPDGWNAACWAFVSDRYQQFIFGNYPITMRWRPILVFFTGSILLIPMLIPSCPRKTLNSVLLFGLFPIFSFFILYGGLGLSVVETSLWGGLLVTLVISFFGIIVSMPIGILLALGRNSHIPVLKYACIAFIELFRGVPLITVLFMSSVVLSLFLPDTWDVDKLLRALIGVSAFASAYIAEVFRGGLQSIPKGQFEAANSLGLRYFPKMRFIIVPQVIKRVIPGIVNTFIGLFKDSSLISIINMFDILGVVRANFSDSTWISSVTPTTGLVLVGFIFWIFCFGISSYSVFIEKNILKNSKK</sequence>
<evidence type="ECO:0000313" key="11">
    <source>
        <dbReference type="Proteomes" id="UP000035503"/>
    </source>
</evidence>